<dbReference type="GO" id="GO:0016020">
    <property type="term" value="C:membrane"/>
    <property type="evidence" value="ECO:0007669"/>
    <property type="project" value="UniProtKB-SubCell"/>
</dbReference>
<evidence type="ECO:0000256" key="5">
    <source>
        <dbReference type="SAM" id="Phobius"/>
    </source>
</evidence>
<proteinExistence type="predicted"/>
<protein>
    <submittedName>
        <fullName evidence="6">CvpA family protein</fullName>
    </submittedName>
</protein>
<evidence type="ECO:0000313" key="6">
    <source>
        <dbReference type="EMBL" id="HHF58437.1"/>
    </source>
</evidence>
<gene>
    <name evidence="6" type="ORF">ENL41_03330</name>
</gene>
<organism evidence="6">
    <name type="scientific">candidate division WOR-3 bacterium</name>
    <dbReference type="NCBI Taxonomy" id="2052148"/>
    <lineage>
        <taxon>Bacteria</taxon>
        <taxon>Bacteria division WOR-3</taxon>
    </lineage>
</organism>
<feature type="transmembrane region" description="Helical" evidence="5">
    <location>
        <begin position="12"/>
        <end position="33"/>
    </location>
</feature>
<keyword evidence="3 5" id="KW-1133">Transmembrane helix</keyword>
<sequence length="189" mass="21404">MLSWILTHWRLTWRSLMNGLDIALLVLVVLLAIRGFSKGLIREVFSIGGVILGFYIALKFVQNTTHFLGIENVTLAKVVGFIVVFLTIVVVTQIVGALLSRFLRLIFLGFVDRLLGMVLGMLEAMIIAGMIVSVLARIKPVKEYVYESRIGPFLVQIFTGFGERYFEKGQNIIKEKVEPVKKIKEMRDE</sequence>
<comment type="caution">
    <text evidence="6">The sequence shown here is derived from an EMBL/GenBank/DDBJ whole genome shotgun (WGS) entry which is preliminary data.</text>
</comment>
<name>A0A7C5MA81_UNCW3</name>
<accession>A0A7C5MA81</accession>
<dbReference type="InterPro" id="IPR003825">
    <property type="entry name" value="Colicin-V_CvpA"/>
</dbReference>
<evidence type="ECO:0000256" key="3">
    <source>
        <dbReference type="ARBA" id="ARBA00022989"/>
    </source>
</evidence>
<dbReference type="AlphaFoldDB" id="A0A7C5MA81"/>
<dbReference type="GO" id="GO:0009403">
    <property type="term" value="P:toxin biosynthetic process"/>
    <property type="evidence" value="ECO:0007669"/>
    <property type="project" value="InterPro"/>
</dbReference>
<dbReference type="PANTHER" id="PTHR37306">
    <property type="entry name" value="COLICIN V PRODUCTION PROTEIN"/>
    <property type="match status" value="1"/>
</dbReference>
<evidence type="ECO:0000256" key="2">
    <source>
        <dbReference type="ARBA" id="ARBA00022692"/>
    </source>
</evidence>
<comment type="subcellular location">
    <subcellularLocation>
        <location evidence="1">Membrane</location>
        <topology evidence="1">Multi-pass membrane protein</topology>
    </subcellularLocation>
</comment>
<evidence type="ECO:0000256" key="4">
    <source>
        <dbReference type="ARBA" id="ARBA00023136"/>
    </source>
</evidence>
<evidence type="ECO:0000256" key="1">
    <source>
        <dbReference type="ARBA" id="ARBA00004141"/>
    </source>
</evidence>
<keyword evidence="2 5" id="KW-0812">Transmembrane</keyword>
<dbReference type="PANTHER" id="PTHR37306:SF1">
    <property type="entry name" value="COLICIN V PRODUCTION PROTEIN"/>
    <property type="match status" value="1"/>
</dbReference>
<keyword evidence="4 5" id="KW-0472">Membrane</keyword>
<feature type="transmembrane region" description="Helical" evidence="5">
    <location>
        <begin position="78"/>
        <end position="102"/>
    </location>
</feature>
<feature type="transmembrane region" description="Helical" evidence="5">
    <location>
        <begin position="40"/>
        <end position="58"/>
    </location>
</feature>
<reference evidence="6" key="1">
    <citation type="journal article" date="2020" name="mSystems">
        <title>Genome- and Community-Level Interaction Insights into Carbon Utilization and Element Cycling Functions of Hydrothermarchaeota in Hydrothermal Sediment.</title>
        <authorList>
            <person name="Zhou Z."/>
            <person name="Liu Y."/>
            <person name="Xu W."/>
            <person name="Pan J."/>
            <person name="Luo Z.H."/>
            <person name="Li M."/>
        </authorList>
    </citation>
    <scope>NUCLEOTIDE SEQUENCE [LARGE SCALE GENOMIC DNA]</scope>
    <source>
        <strain evidence="6">HyVt-94</strain>
    </source>
</reference>
<dbReference type="Proteomes" id="UP000886014">
    <property type="component" value="Unassembled WGS sequence"/>
</dbReference>
<dbReference type="Pfam" id="PF02674">
    <property type="entry name" value="Colicin_V"/>
    <property type="match status" value="1"/>
</dbReference>
<dbReference type="EMBL" id="DRTV01000236">
    <property type="protein sequence ID" value="HHF58437.1"/>
    <property type="molecule type" value="Genomic_DNA"/>
</dbReference>
<feature type="transmembrane region" description="Helical" evidence="5">
    <location>
        <begin position="114"/>
        <end position="138"/>
    </location>
</feature>